<accession>G3B417</accession>
<dbReference type="Proteomes" id="UP000000707">
    <property type="component" value="Unassembled WGS sequence"/>
</dbReference>
<dbReference type="HOGENOM" id="CLU_2849481_0_0_1"/>
<keyword evidence="2" id="KW-1185">Reference proteome</keyword>
<sequence length="65" mass="7129">MGFSISKVIAAGYLLLKMIGDFVHISPLAWVLTDISACSMHLMVDGKKAYTTIIDSVKIGQWNDN</sequence>
<dbReference type="EMBL" id="GL996521">
    <property type="protein sequence ID" value="EGV63914.1"/>
    <property type="molecule type" value="Genomic_DNA"/>
</dbReference>
<evidence type="ECO:0000313" key="2">
    <source>
        <dbReference type="Proteomes" id="UP000000707"/>
    </source>
</evidence>
<proteinExistence type="predicted"/>
<organism evidence="2">
    <name type="scientific">Candida tenuis (strain ATCC 10573 / BCRC 21748 / CBS 615 / JCM 9827 / NBRC 10315 / NRRL Y-1498 / VKM Y-70)</name>
    <name type="common">Yeast</name>
    <name type="synonym">Yamadazyma tenuis</name>
    <dbReference type="NCBI Taxonomy" id="590646"/>
    <lineage>
        <taxon>Eukaryota</taxon>
        <taxon>Fungi</taxon>
        <taxon>Dikarya</taxon>
        <taxon>Ascomycota</taxon>
        <taxon>Saccharomycotina</taxon>
        <taxon>Pichiomycetes</taxon>
        <taxon>Debaryomycetaceae</taxon>
        <taxon>Yamadazyma</taxon>
    </lineage>
</organism>
<evidence type="ECO:0000313" key="1">
    <source>
        <dbReference type="EMBL" id="EGV63914.1"/>
    </source>
</evidence>
<name>G3B417_CANTC</name>
<gene>
    <name evidence="1" type="ORF">CANTEDRAFT_113942</name>
</gene>
<reference evidence="1 2" key="1">
    <citation type="journal article" date="2011" name="Proc. Natl. Acad. Sci. U.S.A.">
        <title>Comparative genomics of xylose-fermenting fungi for enhanced biofuel production.</title>
        <authorList>
            <person name="Wohlbach D.J."/>
            <person name="Kuo A."/>
            <person name="Sato T.K."/>
            <person name="Potts K.M."/>
            <person name="Salamov A.A."/>
            <person name="LaButti K.M."/>
            <person name="Sun H."/>
            <person name="Clum A."/>
            <person name="Pangilinan J.L."/>
            <person name="Lindquist E.A."/>
            <person name="Lucas S."/>
            <person name="Lapidus A."/>
            <person name="Jin M."/>
            <person name="Gunawan C."/>
            <person name="Balan V."/>
            <person name="Dale B.E."/>
            <person name="Jeffries T.W."/>
            <person name="Zinkel R."/>
            <person name="Barry K.W."/>
            <person name="Grigoriev I.V."/>
            <person name="Gasch A.P."/>
        </authorList>
    </citation>
    <scope>NUCLEOTIDE SEQUENCE [LARGE SCALE GENOMIC DNA]</scope>
    <source>
        <strain evidence="2">ATCC 10573 / BCRC 21748 / CBS 615 / JCM 9827 / NBRC 10315 / NRRL Y-1498 / VKM Y-70</strain>
    </source>
</reference>
<protein>
    <submittedName>
        <fullName evidence="1">Uncharacterized protein</fullName>
    </submittedName>
</protein>
<dbReference type="AlphaFoldDB" id="G3B417"/>